<dbReference type="InterPro" id="IPR000644">
    <property type="entry name" value="CBS_dom"/>
</dbReference>
<dbReference type="GO" id="GO:0005886">
    <property type="term" value="C:plasma membrane"/>
    <property type="evidence" value="ECO:0007669"/>
    <property type="project" value="TreeGrafter"/>
</dbReference>
<protein>
    <submittedName>
        <fullName evidence="13">Probable hemolysin</fullName>
    </submittedName>
</protein>
<dbReference type="Pfam" id="PF00571">
    <property type="entry name" value="CBS"/>
    <property type="match status" value="2"/>
</dbReference>
<name>B3QZS6_PHYMT</name>
<dbReference type="STRING" id="37692.ATP_00276"/>
<dbReference type="Gene3D" id="3.30.465.10">
    <property type="match status" value="1"/>
</dbReference>
<dbReference type="HOGENOM" id="CLU_015237_4_0_14"/>
<evidence type="ECO:0000256" key="3">
    <source>
        <dbReference type="ARBA" id="ARBA00022692"/>
    </source>
</evidence>
<dbReference type="InterPro" id="IPR005170">
    <property type="entry name" value="Transptr-assoc_dom"/>
</dbReference>
<feature type="transmembrane region" description="Helical" evidence="10">
    <location>
        <begin position="49"/>
        <end position="72"/>
    </location>
</feature>
<dbReference type="eggNOG" id="COG1253">
    <property type="taxonomic scope" value="Bacteria"/>
</dbReference>
<dbReference type="Gene3D" id="3.10.580.10">
    <property type="entry name" value="CBS-domain"/>
    <property type="match status" value="1"/>
</dbReference>
<evidence type="ECO:0000256" key="10">
    <source>
        <dbReference type="SAM" id="Phobius"/>
    </source>
</evidence>
<evidence type="ECO:0000256" key="9">
    <source>
        <dbReference type="PROSITE-ProRule" id="PRU01193"/>
    </source>
</evidence>
<accession>B3QZS6</accession>
<evidence type="ECO:0000313" key="13">
    <source>
        <dbReference type="EMBL" id="CAP18463.1"/>
    </source>
</evidence>
<evidence type="ECO:0000256" key="1">
    <source>
        <dbReference type="ARBA" id="ARBA00004141"/>
    </source>
</evidence>
<dbReference type="FunFam" id="3.10.580.10:FF:000002">
    <property type="entry name" value="Magnesium/cobalt efflux protein CorC"/>
    <property type="match status" value="1"/>
</dbReference>
<dbReference type="SMART" id="SM01091">
    <property type="entry name" value="CorC_HlyC"/>
    <property type="match status" value="1"/>
</dbReference>
<dbReference type="CDD" id="cd04590">
    <property type="entry name" value="CBS_pair_CorC_HlyC_assoc"/>
    <property type="match status" value="1"/>
</dbReference>
<dbReference type="InterPro" id="IPR016169">
    <property type="entry name" value="FAD-bd_PCMH_sub2"/>
</dbReference>
<dbReference type="SUPFAM" id="SSF54631">
    <property type="entry name" value="CBS-domain pair"/>
    <property type="match status" value="1"/>
</dbReference>
<keyword evidence="5 9" id="KW-1133">Transmembrane helix</keyword>
<dbReference type="InterPro" id="IPR002550">
    <property type="entry name" value="CNNM"/>
</dbReference>
<dbReference type="Proteomes" id="UP000002020">
    <property type="component" value="Chromosome"/>
</dbReference>
<feature type="domain" description="CBS" evidence="11">
    <location>
        <begin position="195"/>
        <end position="254"/>
    </location>
</feature>
<dbReference type="AlphaFoldDB" id="B3QZS6"/>
<feature type="domain" description="CNNM transmembrane" evidence="12">
    <location>
        <begin position="1"/>
        <end position="176"/>
    </location>
</feature>
<keyword evidence="4" id="KW-0677">Repeat</keyword>
<dbReference type="KEGG" id="pml:ATP_00276"/>
<dbReference type="InterPro" id="IPR036318">
    <property type="entry name" value="FAD-bd_PCMH-like_sf"/>
</dbReference>
<dbReference type="PANTHER" id="PTHR22777">
    <property type="entry name" value="HEMOLYSIN-RELATED"/>
    <property type="match status" value="1"/>
</dbReference>
<dbReference type="SUPFAM" id="SSF56176">
    <property type="entry name" value="FAD-binding/transporter-associated domain-like"/>
    <property type="match status" value="1"/>
</dbReference>
<keyword evidence="7 9" id="KW-0472">Membrane</keyword>
<dbReference type="PROSITE" id="PS51371">
    <property type="entry name" value="CBS"/>
    <property type="match status" value="2"/>
</dbReference>
<organism evidence="14">
    <name type="scientific">Phytoplasma mali (strain AT)</name>
    <dbReference type="NCBI Taxonomy" id="482235"/>
    <lineage>
        <taxon>Bacteria</taxon>
        <taxon>Bacillati</taxon>
        <taxon>Mycoplasmatota</taxon>
        <taxon>Mollicutes</taxon>
        <taxon>Acholeplasmatales</taxon>
        <taxon>Acholeplasmataceae</taxon>
        <taxon>Candidatus Phytoplasma</taxon>
        <taxon>16SrX (Apple proliferation group)</taxon>
    </lineage>
</organism>
<comment type="similarity">
    <text evidence="2">Belongs to the UPF0053 family.</text>
</comment>
<dbReference type="InterPro" id="IPR044751">
    <property type="entry name" value="Ion_transp-like_CBS"/>
</dbReference>
<evidence type="ECO:0000259" key="11">
    <source>
        <dbReference type="PROSITE" id="PS51371"/>
    </source>
</evidence>
<keyword evidence="3 9" id="KW-0812">Transmembrane</keyword>
<sequence>MILIIFNAIFAASEIALVSSSENAIDLDIKKGFKKAIKVKKNKEKPTNFLSMIQIMIHILTFLQGNVVMKYFSDFKGFQLYIIEIIIIFVSIIFGELIPKRLAMNSPLKTTYIFVNLMNFISFLFTPLVWLLTKINNFILIILGFDPNKIVNSFSEDEIRLLLSSSYRKGIIDRNENEIIQNVFEFDNTSVSEVMHHRKEIAAVEIKCTKKELIQFIETQKYTRFPVYDESIDNIIGIIHIKDFFKYLIDNDEIDINESKKFSINNFMREAHYVLEFKKISELFREMKLKQNHMSIVIDEYGGTAGIVTIEDLIEEILGEISDEYDNKSVDIEKISDNEYIIKGFTSLYEVENIIQAGLPVDDYDTISGFMISQLKRWPKKNENVTIIFQGYQFQSLKYVNRVITKVKVIKISSIDEKDSVVSISDKN</sequence>
<dbReference type="PANTHER" id="PTHR22777:SF17">
    <property type="entry name" value="UPF0053 PROTEIN SLL0260"/>
    <property type="match status" value="1"/>
</dbReference>
<evidence type="ECO:0000259" key="12">
    <source>
        <dbReference type="PROSITE" id="PS51846"/>
    </source>
</evidence>
<keyword evidence="6 8" id="KW-0129">CBS domain</keyword>
<gene>
    <name evidence="13" type="ordered locus">ATP_00276</name>
</gene>
<dbReference type="PROSITE" id="PS51846">
    <property type="entry name" value="CNNM"/>
    <property type="match status" value="1"/>
</dbReference>
<proteinExistence type="inferred from homology"/>
<reference evidence="13 14" key="1">
    <citation type="journal article" date="2008" name="BMC Genomics">
        <title>The linear chromosome of the plant-pathogenic mycoplasma 'Candidatus Phytoplasma mali'.</title>
        <authorList>
            <person name="Kube M."/>
            <person name="Schneider B."/>
            <person name="Kuhl H."/>
            <person name="Dandekar T."/>
            <person name="Heitmann K."/>
            <person name="Migdoll A.M."/>
            <person name="Reinhardt R."/>
            <person name="Seemueller E."/>
        </authorList>
    </citation>
    <scope>NUCLEOTIDE SEQUENCE [LARGE SCALE GENOMIC DNA]</scope>
    <source>
        <strain evidence="13 14">AT</strain>
    </source>
</reference>
<dbReference type="Pfam" id="PF03471">
    <property type="entry name" value="CorC_HlyC"/>
    <property type="match status" value="1"/>
</dbReference>
<dbReference type="InterPro" id="IPR046342">
    <property type="entry name" value="CBS_dom_sf"/>
</dbReference>
<feature type="transmembrane region" description="Helical" evidence="10">
    <location>
        <begin position="110"/>
        <end position="132"/>
    </location>
</feature>
<evidence type="ECO:0000256" key="6">
    <source>
        <dbReference type="ARBA" id="ARBA00023122"/>
    </source>
</evidence>
<evidence type="ECO:0000256" key="5">
    <source>
        <dbReference type="ARBA" id="ARBA00022989"/>
    </source>
</evidence>
<feature type="transmembrane region" description="Helical" evidence="10">
    <location>
        <begin position="78"/>
        <end position="98"/>
    </location>
</feature>
<evidence type="ECO:0000313" key="14">
    <source>
        <dbReference type="Proteomes" id="UP000002020"/>
    </source>
</evidence>
<keyword evidence="14" id="KW-1185">Reference proteome</keyword>
<comment type="subcellular location">
    <subcellularLocation>
        <location evidence="1">Membrane</location>
        <topology evidence="1">Multi-pass membrane protein</topology>
    </subcellularLocation>
</comment>
<dbReference type="Pfam" id="PF01595">
    <property type="entry name" value="CNNM"/>
    <property type="match status" value="1"/>
</dbReference>
<evidence type="ECO:0000256" key="2">
    <source>
        <dbReference type="ARBA" id="ARBA00006337"/>
    </source>
</evidence>
<evidence type="ECO:0000256" key="4">
    <source>
        <dbReference type="ARBA" id="ARBA00022737"/>
    </source>
</evidence>
<dbReference type="EMBL" id="CU469464">
    <property type="protein sequence ID" value="CAP18463.1"/>
    <property type="molecule type" value="Genomic_DNA"/>
</dbReference>
<evidence type="ECO:0000256" key="8">
    <source>
        <dbReference type="PROSITE-ProRule" id="PRU00703"/>
    </source>
</evidence>
<evidence type="ECO:0000256" key="7">
    <source>
        <dbReference type="ARBA" id="ARBA00023136"/>
    </source>
</evidence>
<feature type="domain" description="CBS" evidence="11">
    <location>
        <begin position="267"/>
        <end position="324"/>
    </location>
</feature>
<dbReference type="GO" id="GO:0050660">
    <property type="term" value="F:flavin adenine dinucleotide binding"/>
    <property type="evidence" value="ECO:0007669"/>
    <property type="project" value="InterPro"/>
</dbReference>